<evidence type="ECO:0000313" key="7">
    <source>
        <dbReference type="Proteomes" id="UP000309215"/>
    </source>
</evidence>
<proteinExistence type="predicted"/>
<reference evidence="6 7" key="1">
    <citation type="submission" date="2019-04" db="EMBL/GenBank/DDBJ databases">
        <authorList>
            <person name="Li Y."/>
            <person name="Wang J."/>
        </authorList>
    </citation>
    <scope>NUCLEOTIDE SEQUENCE [LARGE SCALE GENOMIC DNA]</scope>
    <source>
        <strain evidence="6 7">DSM 14668</strain>
    </source>
</reference>
<dbReference type="SUPFAM" id="SSF48498">
    <property type="entry name" value="Tetracyclin repressor-like, C-terminal domain"/>
    <property type="match status" value="1"/>
</dbReference>
<comment type="caution">
    <text evidence="6">The sequence shown here is derived from an EMBL/GenBank/DDBJ whole genome shotgun (WGS) entry which is preliminary data.</text>
</comment>
<dbReference type="InterPro" id="IPR036271">
    <property type="entry name" value="Tet_transcr_reg_TetR-rel_C_sf"/>
</dbReference>
<dbReference type="Gene3D" id="1.10.357.10">
    <property type="entry name" value="Tetracycline Repressor, domain 2"/>
    <property type="match status" value="1"/>
</dbReference>
<accession>A0A4U1IKA8</accession>
<protein>
    <submittedName>
        <fullName evidence="6">TetR/AcrR family transcriptional regulator</fullName>
    </submittedName>
</protein>
<feature type="domain" description="HTH tetR-type" evidence="5">
    <location>
        <begin position="17"/>
        <end position="77"/>
    </location>
</feature>
<feature type="DNA-binding region" description="H-T-H motif" evidence="4">
    <location>
        <begin position="40"/>
        <end position="59"/>
    </location>
</feature>
<gene>
    <name evidence="6" type="ORF">E8A74_48620</name>
</gene>
<dbReference type="InterPro" id="IPR001647">
    <property type="entry name" value="HTH_TetR"/>
</dbReference>
<dbReference type="PROSITE" id="PS50977">
    <property type="entry name" value="HTH_TETR_2"/>
    <property type="match status" value="1"/>
</dbReference>
<dbReference type="Pfam" id="PF00440">
    <property type="entry name" value="TetR_N"/>
    <property type="match status" value="1"/>
</dbReference>
<dbReference type="Gene3D" id="1.10.10.60">
    <property type="entry name" value="Homeodomain-like"/>
    <property type="match status" value="1"/>
</dbReference>
<dbReference type="EMBL" id="SSMQ01000112">
    <property type="protein sequence ID" value="TKC94137.1"/>
    <property type="molecule type" value="Genomic_DNA"/>
</dbReference>
<evidence type="ECO:0000256" key="3">
    <source>
        <dbReference type="ARBA" id="ARBA00023163"/>
    </source>
</evidence>
<dbReference type="GO" id="GO:0000976">
    <property type="term" value="F:transcription cis-regulatory region binding"/>
    <property type="evidence" value="ECO:0007669"/>
    <property type="project" value="TreeGrafter"/>
</dbReference>
<dbReference type="PANTHER" id="PTHR30055:SF148">
    <property type="entry name" value="TETR-FAMILY TRANSCRIPTIONAL REGULATOR"/>
    <property type="match status" value="1"/>
</dbReference>
<keyword evidence="3" id="KW-0804">Transcription</keyword>
<dbReference type="SUPFAM" id="SSF46689">
    <property type="entry name" value="Homeodomain-like"/>
    <property type="match status" value="1"/>
</dbReference>
<evidence type="ECO:0000259" key="5">
    <source>
        <dbReference type="PROSITE" id="PS50977"/>
    </source>
</evidence>
<keyword evidence="1" id="KW-0805">Transcription regulation</keyword>
<dbReference type="Pfam" id="PF16859">
    <property type="entry name" value="TetR_C_11"/>
    <property type="match status" value="1"/>
</dbReference>
<dbReference type="InterPro" id="IPR050109">
    <property type="entry name" value="HTH-type_TetR-like_transc_reg"/>
</dbReference>
<evidence type="ECO:0000256" key="2">
    <source>
        <dbReference type="ARBA" id="ARBA00023125"/>
    </source>
</evidence>
<dbReference type="InterPro" id="IPR011075">
    <property type="entry name" value="TetR_C"/>
</dbReference>
<dbReference type="PANTHER" id="PTHR30055">
    <property type="entry name" value="HTH-TYPE TRANSCRIPTIONAL REGULATOR RUTR"/>
    <property type="match status" value="1"/>
</dbReference>
<name>A0A4U1IKA8_9BACT</name>
<dbReference type="AlphaFoldDB" id="A0A4U1IKA8"/>
<organism evidence="6 7">
    <name type="scientific">Polyangium fumosum</name>
    <dbReference type="NCBI Taxonomy" id="889272"/>
    <lineage>
        <taxon>Bacteria</taxon>
        <taxon>Pseudomonadati</taxon>
        <taxon>Myxococcota</taxon>
        <taxon>Polyangia</taxon>
        <taxon>Polyangiales</taxon>
        <taxon>Polyangiaceae</taxon>
        <taxon>Polyangium</taxon>
    </lineage>
</organism>
<keyword evidence="2 4" id="KW-0238">DNA-binding</keyword>
<dbReference type="RefSeq" id="WP_136936032.1">
    <property type="nucleotide sequence ID" value="NZ_SSMQ01000112.1"/>
</dbReference>
<sequence length="201" mass="21941">MKEKLSSSERRALVRGEPVVRGVLTATLEELAEVGYEALRIEDVATRAGVNKTTVYRRWPTKQDLVRAAFRSITVDRAVTPDTGSLRGDLIVIARHIATQASSPELLGLRRLLFAEDRDADLVAIAQSIHESMEALPRPVIEAAEARGELAPGIDATLIFRSLAATIHHRLGLERRPIDEGFLAGLVELLLVGALAPDKRA</sequence>
<evidence type="ECO:0000256" key="4">
    <source>
        <dbReference type="PROSITE-ProRule" id="PRU00335"/>
    </source>
</evidence>
<dbReference type="InterPro" id="IPR009057">
    <property type="entry name" value="Homeodomain-like_sf"/>
</dbReference>
<evidence type="ECO:0000313" key="6">
    <source>
        <dbReference type="EMBL" id="TKC94137.1"/>
    </source>
</evidence>
<dbReference type="Proteomes" id="UP000309215">
    <property type="component" value="Unassembled WGS sequence"/>
</dbReference>
<dbReference type="PRINTS" id="PR00455">
    <property type="entry name" value="HTHTETR"/>
</dbReference>
<keyword evidence="7" id="KW-1185">Reference proteome</keyword>
<dbReference type="OrthoDB" id="9796019at2"/>
<dbReference type="GO" id="GO:0003700">
    <property type="term" value="F:DNA-binding transcription factor activity"/>
    <property type="evidence" value="ECO:0007669"/>
    <property type="project" value="TreeGrafter"/>
</dbReference>
<evidence type="ECO:0000256" key="1">
    <source>
        <dbReference type="ARBA" id="ARBA00023015"/>
    </source>
</evidence>